<reference evidence="1" key="1">
    <citation type="journal article" date="2014" name="Front. Microbiol.">
        <title>High frequency of phylogenetically diverse reductive dehalogenase-homologous genes in deep subseafloor sedimentary metagenomes.</title>
        <authorList>
            <person name="Kawai M."/>
            <person name="Futagami T."/>
            <person name="Toyoda A."/>
            <person name="Takaki Y."/>
            <person name="Nishi S."/>
            <person name="Hori S."/>
            <person name="Arai W."/>
            <person name="Tsubouchi T."/>
            <person name="Morono Y."/>
            <person name="Uchiyama I."/>
            <person name="Ito T."/>
            <person name="Fujiyama A."/>
            <person name="Inagaki F."/>
            <person name="Takami H."/>
        </authorList>
    </citation>
    <scope>NUCLEOTIDE SEQUENCE</scope>
    <source>
        <strain evidence="1">Expedition CK06-06</strain>
    </source>
</reference>
<dbReference type="EMBL" id="BARU01030329">
    <property type="protein sequence ID" value="GAH62695.1"/>
    <property type="molecule type" value="Genomic_DNA"/>
</dbReference>
<evidence type="ECO:0000313" key="1">
    <source>
        <dbReference type="EMBL" id="GAH62695.1"/>
    </source>
</evidence>
<feature type="non-terminal residue" evidence="1">
    <location>
        <position position="97"/>
    </location>
</feature>
<organism evidence="1">
    <name type="scientific">marine sediment metagenome</name>
    <dbReference type="NCBI Taxonomy" id="412755"/>
    <lineage>
        <taxon>unclassified sequences</taxon>
        <taxon>metagenomes</taxon>
        <taxon>ecological metagenomes</taxon>
    </lineage>
</organism>
<gene>
    <name evidence="1" type="ORF">S03H2_48144</name>
</gene>
<name>X1I050_9ZZZZ</name>
<comment type="caution">
    <text evidence="1">The sequence shown here is derived from an EMBL/GenBank/DDBJ whole genome shotgun (WGS) entry which is preliminary data.</text>
</comment>
<proteinExistence type="predicted"/>
<sequence length="97" mass="10604">MRSCSVTSKLQIVPGCLEDYKQLAHYHYRDSRLGPHAAIFVIKPAKTSASGFGTKTIGVIVYTMPSPALELRNIATDNSFAGLDRPTQLALANKNIR</sequence>
<accession>X1I050</accession>
<protein>
    <submittedName>
        <fullName evidence="1">Uncharacterized protein</fullName>
    </submittedName>
</protein>
<dbReference type="AlphaFoldDB" id="X1I050"/>